<gene>
    <name evidence="2" type="ORF">A6F65_00183</name>
</gene>
<dbReference type="STRING" id="645517.A6F65_00183"/>
<sequence length="203" mass="21451">MLAKLPMARKSRKTDPALIAKDKGPAGHHRPAGLFFAAGAVSIAPMRIRLAPALAIPAAALLSACQEQTPPAEPMPVTSEADPAPGQPAIATGVITDPLVLEGEYRVAGIDGAEVDLPHAMTVTITPGTIRYISQCVTGAWRYRFEGQAIVLEQVVEATCDRGRYPEEEGIESALAAVTHVRRTASNAVEFSGRGRTVTLFSQ</sequence>
<dbReference type="EMBL" id="CP016545">
    <property type="protein sequence ID" value="ANU06510.1"/>
    <property type="molecule type" value="Genomic_DNA"/>
</dbReference>
<evidence type="ECO:0000256" key="1">
    <source>
        <dbReference type="SAM" id="MobiDB-lite"/>
    </source>
</evidence>
<protein>
    <recommendedName>
        <fullName evidence="4">META domain protein</fullName>
    </recommendedName>
</protein>
<organism evidence="2 3">
    <name type="scientific">Paraurantiacibacter namhicola</name>
    <dbReference type="NCBI Taxonomy" id="645517"/>
    <lineage>
        <taxon>Bacteria</taxon>
        <taxon>Pseudomonadati</taxon>
        <taxon>Pseudomonadota</taxon>
        <taxon>Alphaproteobacteria</taxon>
        <taxon>Sphingomonadales</taxon>
        <taxon>Erythrobacteraceae</taxon>
        <taxon>Paraurantiacibacter</taxon>
    </lineage>
</organism>
<dbReference type="Proteomes" id="UP000092698">
    <property type="component" value="Chromosome"/>
</dbReference>
<dbReference type="KEGG" id="anh:A6F65_00183"/>
<evidence type="ECO:0000313" key="2">
    <source>
        <dbReference type="EMBL" id="ANU06510.1"/>
    </source>
</evidence>
<feature type="region of interest" description="Disordered" evidence="1">
    <location>
        <begin position="1"/>
        <end position="26"/>
    </location>
</feature>
<proteinExistence type="predicted"/>
<reference evidence="2 3" key="1">
    <citation type="submission" date="2016-07" db="EMBL/GenBank/DDBJ databases">
        <title>Complete genome sequence of Altererythrobacter namhicola JCM 16345T, containing esterase-encoding genes.</title>
        <authorList>
            <person name="Cheng H."/>
            <person name="Wu Y.-H."/>
            <person name="Jian S.-L."/>
            <person name="Huo Y.-Y."/>
            <person name="Wang C.-S."/>
            <person name="Xu X.-W."/>
        </authorList>
    </citation>
    <scope>NUCLEOTIDE SEQUENCE [LARGE SCALE GENOMIC DNA]</scope>
    <source>
        <strain evidence="2 3">JCM 16345</strain>
    </source>
</reference>
<evidence type="ECO:0008006" key="4">
    <source>
        <dbReference type="Google" id="ProtNLM"/>
    </source>
</evidence>
<name>A0A1C7D4W8_9SPHN</name>
<dbReference type="AlphaFoldDB" id="A0A1C7D4W8"/>
<evidence type="ECO:0000313" key="3">
    <source>
        <dbReference type="Proteomes" id="UP000092698"/>
    </source>
</evidence>
<keyword evidence="3" id="KW-1185">Reference proteome</keyword>
<accession>A0A1C7D4W8</accession>